<gene>
    <name evidence="6" type="ORF">GMORB2_7822</name>
</gene>
<dbReference type="SUPFAM" id="SSF50129">
    <property type="entry name" value="GroES-like"/>
    <property type="match status" value="1"/>
</dbReference>
<dbReference type="SUPFAM" id="SSF51735">
    <property type="entry name" value="NAD(P)-binding Rossmann-fold domains"/>
    <property type="match status" value="1"/>
</dbReference>
<dbReference type="InterPro" id="IPR011032">
    <property type="entry name" value="GroES-like_sf"/>
</dbReference>
<comment type="similarity">
    <text evidence="2">Belongs to the zinc-containing alcohol dehydrogenase family.</text>
</comment>
<name>A0A9P4YUW7_9HYPO</name>
<proteinExistence type="inferred from homology"/>
<dbReference type="GeneID" id="55974045"/>
<comment type="caution">
    <text evidence="6">The sequence shown here is derived from an EMBL/GenBank/DDBJ whole genome shotgun (WGS) entry which is preliminary data.</text>
</comment>
<evidence type="ECO:0000313" key="7">
    <source>
        <dbReference type="Proteomes" id="UP000749293"/>
    </source>
</evidence>
<keyword evidence="4" id="KW-0862">Zinc</keyword>
<dbReference type="Gene3D" id="3.40.50.720">
    <property type="entry name" value="NAD(P)-binding Rossmann-like Domain"/>
    <property type="match status" value="1"/>
</dbReference>
<keyword evidence="7" id="KW-1185">Reference proteome</keyword>
<evidence type="ECO:0000256" key="5">
    <source>
        <dbReference type="ARBA" id="ARBA00023027"/>
    </source>
</evidence>
<dbReference type="RefSeq" id="XP_035320881.1">
    <property type="nucleotide sequence ID" value="XM_035469787.1"/>
</dbReference>
<dbReference type="PANTHER" id="PTHR42813">
    <property type="entry name" value="ZINC-TYPE ALCOHOL DEHYDROGENASE-LIKE"/>
    <property type="match status" value="1"/>
</dbReference>
<evidence type="ECO:0000256" key="4">
    <source>
        <dbReference type="ARBA" id="ARBA00022833"/>
    </source>
</evidence>
<dbReference type="Proteomes" id="UP000749293">
    <property type="component" value="Unassembled WGS sequence"/>
</dbReference>
<evidence type="ECO:0000313" key="6">
    <source>
        <dbReference type="EMBL" id="KAF4122229.1"/>
    </source>
</evidence>
<sequence length="226" mass="24425">MRSYKNTGILEELGNGAKLSKKSDLIVIPSNVADARCRDCKEGKTALCTGVNLGFSGGVYGKIGPFKPWCSVDNSLDMSPWDLMEEAKSSIRISYADSTTLILPPRKEHEAVFIVPADIPPTGMLFDDLDDHDSARRKERGLAKEGDIKGWHSVQVRTASTYLVPSLEPVAIFGAGSIGLVAAYSAAIRNASRVYVIDRVPEHLDTAARIDCTPLDASKGRRCGAD</sequence>
<accession>A0A9P4YUW7</accession>
<keyword evidence="3" id="KW-0479">Metal-binding</keyword>
<organism evidence="6 7">
    <name type="scientific">Geosmithia morbida</name>
    <dbReference type="NCBI Taxonomy" id="1094350"/>
    <lineage>
        <taxon>Eukaryota</taxon>
        <taxon>Fungi</taxon>
        <taxon>Dikarya</taxon>
        <taxon>Ascomycota</taxon>
        <taxon>Pezizomycotina</taxon>
        <taxon>Sordariomycetes</taxon>
        <taxon>Hypocreomycetidae</taxon>
        <taxon>Hypocreales</taxon>
        <taxon>Bionectriaceae</taxon>
        <taxon>Geosmithia</taxon>
    </lineage>
</organism>
<dbReference type="AlphaFoldDB" id="A0A9P4YUW7"/>
<protein>
    <submittedName>
        <fullName evidence="6">Alcohol dehydrogenase GroES-like domain</fullName>
    </submittedName>
</protein>
<reference evidence="6" key="1">
    <citation type="submission" date="2020-03" db="EMBL/GenBank/DDBJ databases">
        <title>Site-based positive gene gene selection in Geosmithia morbida across the United States reveals a broad range of putative effectors and factors for local host and environmental adapation.</title>
        <authorList>
            <person name="Onufrak A."/>
            <person name="Murdoch R.W."/>
            <person name="Gazis R."/>
            <person name="Huff M."/>
            <person name="Staton M."/>
            <person name="Klingeman W."/>
            <person name="Hadziabdic D."/>
        </authorList>
    </citation>
    <scope>NUCLEOTIDE SEQUENCE</scope>
    <source>
        <strain evidence="6">1262</strain>
    </source>
</reference>
<dbReference type="Gene3D" id="3.90.180.10">
    <property type="entry name" value="Medium-chain alcohol dehydrogenases, catalytic domain"/>
    <property type="match status" value="1"/>
</dbReference>
<comment type="cofactor">
    <cofactor evidence="1">
        <name>Zn(2+)</name>
        <dbReference type="ChEBI" id="CHEBI:29105"/>
    </cofactor>
</comment>
<dbReference type="InterPro" id="IPR036291">
    <property type="entry name" value="NAD(P)-bd_dom_sf"/>
</dbReference>
<dbReference type="GO" id="GO:0046872">
    <property type="term" value="F:metal ion binding"/>
    <property type="evidence" value="ECO:0007669"/>
    <property type="project" value="UniProtKB-KW"/>
</dbReference>
<keyword evidence="5" id="KW-0520">NAD</keyword>
<dbReference type="OrthoDB" id="3941538at2759"/>
<dbReference type="PANTHER" id="PTHR42813:SF3">
    <property type="entry name" value="GLUTATHIONE-INDEPENDENT FORMALDEHYDE DEHYDROGENASE"/>
    <property type="match status" value="1"/>
</dbReference>
<dbReference type="EMBL" id="JAANYQ010000010">
    <property type="protein sequence ID" value="KAF4122229.1"/>
    <property type="molecule type" value="Genomic_DNA"/>
</dbReference>
<evidence type="ECO:0000256" key="3">
    <source>
        <dbReference type="ARBA" id="ARBA00022723"/>
    </source>
</evidence>
<evidence type="ECO:0000256" key="2">
    <source>
        <dbReference type="ARBA" id="ARBA00008072"/>
    </source>
</evidence>
<evidence type="ECO:0000256" key="1">
    <source>
        <dbReference type="ARBA" id="ARBA00001947"/>
    </source>
</evidence>